<dbReference type="GO" id="GO:0047355">
    <property type="term" value="F:CDP-glycerol glycerophosphotransferase activity"/>
    <property type="evidence" value="ECO:0007669"/>
    <property type="project" value="InterPro"/>
</dbReference>
<accession>A0A078KRJ7</accession>
<dbReference type="HOGENOM" id="CLU_552872_0_0_9"/>
<dbReference type="Pfam" id="PF04464">
    <property type="entry name" value="Glyphos_transf"/>
    <property type="match status" value="1"/>
</dbReference>
<dbReference type="SUPFAM" id="SSF53756">
    <property type="entry name" value="UDP-Glycosyltransferase/glycogen phosphorylase"/>
    <property type="match status" value="1"/>
</dbReference>
<dbReference type="PATRIC" id="fig|29343.3.peg.2012"/>
<name>A0A078KRJ7_9FIRM</name>
<dbReference type="AlphaFoldDB" id="A0A078KRJ7"/>
<organism evidence="1 2">
    <name type="scientific">[Clostridium] cellulosi</name>
    <dbReference type="NCBI Taxonomy" id="29343"/>
    <lineage>
        <taxon>Bacteria</taxon>
        <taxon>Bacillati</taxon>
        <taxon>Bacillota</taxon>
        <taxon>Clostridia</taxon>
        <taxon>Eubacteriales</taxon>
        <taxon>Oscillospiraceae</taxon>
        <taxon>Oscillospiraceae incertae sedis</taxon>
    </lineage>
</organism>
<evidence type="ECO:0000313" key="2">
    <source>
        <dbReference type="Proteomes" id="UP000032431"/>
    </source>
</evidence>
<sequence length="493" mass="57545">MRYSLYVYLYNMCNTLQEAAEYIQKSDGGPICYQLLANCVQVIDRLEKTLQSNKESVRNKNIFDLLKIIKKQCTDLLGTEGKGLNREEVSKLIENIIEFKKLYKGAIDITYRVVFFAELGQKWDSMSSVYDAFKNRKDCDVAVVLEPIYRAVNLGGTVKTDVIYEDYLTPLGIKHIPYKQYDISKDNPDLVFISNPYESVTLPQFWPVNIAKYARLVYLPYYTERVVDEESIQAHCLMPVVQYAWRIIAQSQKMKDLHIKYSPKHGENVLVTGLPKWDNINELKEKPNLPDDWKSKLKNRKVFLWNNHYRIDSDWSTLLEYGKAIIELFSSRNDIALIWRPHPMTETIFKLYYPQYKPFWDGLKEAVKKSDNMVIDKNKSYNLAFQCSDALITDFSSIMAQYMLTEKPILWLRKEQEAKEKRFIDYMIRIDCLEQATSTQEIAAFVDRIAHGIDATKAQRLKIMQEDMPSADGHIGERVCNLLLEELKKENGI</sequence>
<dbReference type="OrthoDB" id="1662110at2"/>
<dbReference type="GO" id="GO:0016020">
    <property type="term" value="C:membrane"/>
    <property type="evidence" value="ECO:0007669"/>
    <property type="project" value="InterPro"/>
</dbReference>
<reference evidence="2" key="1">
    <citation type="submission" date="2014-07" db="EMBL/GenBank/DDBJ databases">
        <authorList>
            <person name="Wibberg D."/>
        </authorList>
    </citation>
    <scope>NUCLEOTIDE SEQUENCE [LARGE SCALE GENOMIC DNA]</scope>
    <source>
        <strain evidence="2">DG5</strain>
    </source>
</reference>
<proteinExistence type="predicted"/>
<dbReference type="InterPro" id="IPR007554">
    <property type="entry name" value="Glycerophosphate_synth"/>
</dbReference>
<dbReference type="InterPro" id="IPR043148">
    <property type="entry name" value="TagF_C"/>
</dbReference>
<dbReference type="KEGG" id="ccel:CCDG5_1918"/>
<dbReference type="Proteomes" id="UP000032431">
    <property type="component" value="Chromosome I"/>
</dbReference>
<dbReference type="STRING" id="29343.CCDG5_1918"/>
<protein>
    <recommendedName>
        <fullName evidence="3">CDP-glycerol:poly(Glycerophosphate) glycerophosphotransferase</fullName>
    </recommendedName>
</protein>
<gene>
    <name evidence="1" type="ORF">CCDG5_1918</name>
</gene>
<evidence type="ECO:0008006" key="3">
    <source>
        <dbReference type="Google" id="ProtNLM"/>
    </source>
</evidence>
<dbReference type="EMBL" id="LM995447">
    <property type="protein sequence ID" value="CDZ25013.1"/>
    <property type="molecule type" value="Genomic_DNA"/>
</dbReference>
<evidence type="ECO:0000313" key="1">
    <source>
        <dbReference type="EMBL" id="CDZ25013.1"/>
    </source>
</evidence>
<dbReference type="Gene3D" id="3.40.50.12580">
    <property type="match status" value="1"/>
</dbReference>
<keyword evidence="2" id="KW-1185">Reference proteome</keyword>